<dbReference type="InterPro" id="IPR011701">
    <property type="entry name" value="MFS"/>
</dbReference>
<dbReference type="EMBL" id="JAKLMC020000046">
    <property type="protein sequence ID" value="KAK5948561.1"/>
    <property type="molecule type" value="Genomic_DNA"/>
</dbReference>
<feature type="transmembrane region" description="Helical" evidence="6">
    <location>
        <begin position="522"/>
        <end position="542"/>
    </location>
</feature>
<evidence type="ECO:0000313" key="7">
    <source>
        <dbReference type="EMBL" id="KAK5948561.1"/>
    </source>
</evidence>
<feature type="transmembrane region" description="Helical" evidence="6">
    <location>
        <begin position="246"/>
        <end position="269"/>
    </location>
</feature>
<feature type="transmembrane region" description="Helical" evidence="6">
    <location>
        <begin position="487"/>
        <end position="510"/>
    </location>
</feature>
<sequence length="556" mass="61334">MAAFRDTPVAHAFRLLGMKNSFAFPEEKSDFERPTQKSFHGWQKGLNTPSTSSMSGSSSDESEVKTEKILANASNGTPNLRIAALSEEAREEHILVDWYDANDAANPRNWSKMKKIWSAGIVCWFTFVVYCASAIFVPADTFVGMRYGTSHELTSLSLAMYVLGYGIGPMLFSPVSEIAYIGRNPPYLVSFVCFLVISVITAVVANKSFAALIVMRFLQGFFGSPILASGGASLDDIYDSDSLPYAYVFWIAAMYCGPALGPVISAYAVMDDWRWPLWEILIMSGPLLVCLPLLPETSAPKILYKRAVRLRHATGDPRYKSKAELVKLDTTGIFIDALIKPIEIAIKDPVIAFVCVYGSLLYATYYSFFEAFPIVYAGVYGLSLQSIALVFTSVVVGCAIFGSTYTAYLYFIYGPQSKRQEMTLESRLRAALPAVFLLPASLFLFAWTSRADVHWIVPTVGIMLYSGTSFVIFQCIVCYVPLTYPKYVASLFAGNDFCRSCLAAGFVMFSRAMYMQLGIAKGVTLLAGLSVMGILGMFYLYFYGANLRAKSKFAVG</sequence>
<name>A0AAN8I3N7_9EURO</name>
<dbReference type="InterPro" id="IPR036259">
    <property type="entry name" value="MFS_trans_sf"/>
</dbReference>
<accession>A0AAN8I3N7</accession>
<dbReference type="GO" id="GO:0015244">
    <property type="term" value="F:fluconazole transmembrane transporter activity"/>
    <property type="evidence" value="ECO:0007669"/>
    <property type="project" value="TreeGrafter"/>
</dbReference>
<dbReference type="AlphaFoldDB" id="A0AAN8I3N7"/>
<comment type="caution">
    <text evidence="7">The sequence shown here is derived from an EMBL/GenBank/DDBJ whole genome shotgun (WGS) entry which is preliminary data.</text>
</comment>
<protein>
    <recommendedName>
        <fullName evidence="9">Major facilitator superfamily (MFS) profile domain-containing protein</fullName>
    </recommendedName>
</protein>
<keyword evidence="2 6" id="KW-0812">Transmembrane</keyword>
<feature type="transmembrane region" description="Helical" evidence="6">
    <location>
        <begin position="350"/>
        <end position="368"/>
    </location>
</feature>
<dbReference type="PANTHER" id="PTHR23502:SF23">
    <property type="entry name" value="FLUCONAZOLE RESISTANCE PROTEIN 1"/>
    <property type="match status" value="1"/>
</dbReference>
<reference evidence="7 8" key="1">
    <citation type="submission" date="2022-12" db="EMBL/GenBank/DDBJ databases">
        <title>Genomic features and morphological characterization of a novel Knufia sp. strain isolated from spacecraft assembly facility.</title>
        <authorList>
            <person name="Teixeira M."/>
            <person name="Chander A.M."/>
            <person name="Stajich J.E."/>
            <person name="Venkateswaran K."/>
        </authorList>
    </citation>
    <scope>NUCLEOTIDE SEQUENCE [LARGE SCALE GENOMIC DNA]</scope>
    <source>
        <strain evidence="7 8">FJI-L2-BK-P2</strain>
    </source>
</reference>
<comment type="subcellular location">
    <subcellularLocation>
        <location evidence="1">Membrane</location>
        <topology evidence="1">Multi-pass membrane protein</topology>
    </subcellularLocation>
</comment>
<feature type="transmembrane region" description="Helical" evidence="6">
    <location>
        <begin position="455"/>
        <end position="480"/>
    </location>
</feature>
<feature type="transmembrane region" description="Helical" evidence="6">
    <location>
        <begin position="388"/>
        <end position="411"/>
    </location>
</feature>
<keyword evidence="8" id="KW-1185">Reference proteome</keyword>
<dbReference type="Gene3D" id="1.20.1250.20">
    <property type="entry name" value="MFS general substrate transporter like domains"/>
    <property type="match status" value="1"/>
</dbReference>
<keyword evidence="3 6" id="KW-1133">Transmembrane helix</keyword>
<dbReference type="SUPFAM" id="SSF103473">
    <property type="entry name" value="MFS general substrate transporter"/>
    <property type="match status" value="1"/>
</dbReference>
<feature type="compositionally biased region" description="Low complexity" evidence="5">
    <location>
        <begin position="50"/>
        <end position="59"/>
    </location>
</feature>
<dbReference type="Pfam" id="PF07690">
    <property type="entry name" value="MFS_1"/>
    <property type="match status" value="1"/>
</dbReference>
<evidence type="ECO:0000256" key="5">
    <source>
        <dbReference type="SAM" id="MobiDB-lite"/>
    </source>
</evidence>
<feature type="transmembrane region" description="Helical" evidence="6">
    <location>
        <begin position="187"/>
        <end position="205"/>
    </location>
</feature>
<evidence type="ECO:0000256" key="3">
    <source>
        <dbReference type="ARBA" id="ARBA00022989"/>
    </source>
</evidence>
<evidence type="ECO:0000256" key="2">
    <source>
        <dbReference type="ARBA" id="ARBA00022692"/>
    </source>
</evidence>
<dbReference type="PANTHER" id="PTHR23502">
    <property type="entry name" value="MAJOR FACILITATOR SUPERFAMILY"/>
    <property type="match status" value="1"/>
</dbReference>
<feature type="transmembrane region" description="Helical" evidence="6">
    <location>
        <begin position="431"/>
        <end position="449"/>
    </location>
</feature>
<feature type="transmembrane region" description="Helical" evidence="6">
    <location>
        <begin position="156"/>
        <end position="175"/>
    </location>
</feature>
<evidence type="ECO:0000313" key="8">
    <source>
        <dbReference type="Proteomes" id="UP001316803"/>
    </source>
</evidence>
<evidence type="ECO:0008006" key="9">
    <source>
        <dbReference type="Google" id="ProtNLM"/>
    </source>
</evidence>
<feature type="region of interest" description="Disordered" evidence="5">
    <location>
        <begin position="31"/>
        <end position="61"/>
    </location>
</feature>
<organism evidence="7 8">
    <name type="scientific">Knufia fluminis</name>
    <dbReference type="NCBI Taxonomy" id="191047"/>
    <lineage>
        <taxon>Eukaryota</taxon>
        <taxon>Fungi</taxon>
        <taxon>Dikarya</taxon>
        <taxon>Ascomycota</taxon>
        <taxon>Pezizomycotina</taxon>
        <taxon>Eurotiomycetes</taxon>
        <taxon>Chaetothyriomycetidae</taxon>
        <taxon>Chaetothyriales</taxon>
        <taxon>Trichomeriaceae</taxon>
        <taxon>Knufia</taxon>
    </lineage>
</organism>
<dbReference type="GO" id="GO:0005886">
    <property type="term" value="C:plasma membrane"/>
    <property type="evidence" value="ECO:0007669"/>
    <property type="project" value="TreeGrafter"/>
</dbReference>
<keyword evidence="4 6" id="KW-0472">Membrane</keyword>
<proteinExistence type="predicted"/>
<dbReference type="Proteomes" id="UP001316803">
    <property type="component" value="Unassembled WGS sequence"/>
</dbReference>
<evidence type="ECO:0000256" key="4">
    <source>
        <dbReference type="ARBA" id="ARBA00023136"/>
    </source>
</evidence>
<feature type="transmembrane region" description="Helical" evidence="6">
    <location>
        <begin position="116"/>
        <end position="136"/>
    </location>
</feature>
<evidence type="ECO:0000256" key="1">
    <source>
        <dbReference type="ARBA" id="ARBA00004141"/>
    </source>
</evidence>
<evidence type="ECO:0000256" key="6">
    <source>
        <dbReference type="SAM" id="Phobius"/>
    </source>
</evidence>
<gene>
    <name evidence="7" type="ORF">OHC33_010457</name>
</gene>
<dbReference type="GO" id="GO:1990961">
    <property type="term" value="P:xenobiotic detoxification by transmembrane export across the plasma membrane"/>
    <property type="evidence" value="ECO:0007669"/>
    <property type="project" value="TreeGrafter"/>
</dbReference>